<dbReference type="Proteomes" id="UP000295328">
    <property type="component" value="Unassembled WGS sequence"/>
</dbReference>
<feature type="transmembrane region" description="Helical" evidence="1">
    <location>
        <begin position="119"/>
        <end position="136"/>
    </location>
</feature>
<feature type="transmembrane region" description="Helical" evidence="1">
    <location>
        <begin position="217"/>
        <end position="238"/>
    </location>
</feature>
<proteinExistence type="predicted"/>
<dbReference type="EMBL" id="SCWE01000002">
    <property type="protein sequence ID" value="TDM01887.1"/>
    <property type="molecule type" value="Genomic_DNA"/>
</dbReference>
<gene>
    <name evidence="2" type="ORF">ERX37_06660</name>
</gene>
<sequence length="239" mass="28320">MLDFLISPITINMPFIIIIAAFYVLINIRFHHHFLLRWIHFIPILLHEFGHAIFCQLTGGHVKDIVVVTSRRERNMTERTGFAITATRGKFNQFMTLIGGYLFPPIILLISILCINYRYPVIFWFILMLIFIYYLFKTSRKWLPFAILIIILTFSYFMWRQPAYQYDLLNDFIYQLMIAVLLADTLLTSRTLTQVYFNGHPGWDGAALSRLTRIPAFIYYFFFIIVNIGSLYLALWLLF</sequence>
<feature type="transmembrane region" description="Helical" evidence="1">
    <location>
        <begin position="172"/>
        <end position="197"/>
    </location>
</feature>
<dbReference type="Pfam" id="PF13398">
    <property type="entry name" value="Peptidase_M50B"/>
    <property type="match status" value="1"/>
</dbReference>
<evidence type="ECO:0000313" key="3">
    <source>
        <dbReference type="Proteomes" id="UP000295328"/>
    </source>
</evidence>
<dbReference type="OrthoDB" id="2408397at2"/>
<accession>A0A4R6BJS0</accession>
<dbReference type="InterPro" id="IPR049500">
    <property type="entry name" value="Peptidase_M50B-like"/>
</dbReference>
<evidence type="ECO:0000256" key="1">
    <source>
        <dbReference type="SAM" id="Phobius"/>
    </source>
</evidence>
<feature type="transmembrane region" description="Helical" evidence="1">
    <location>
        <begin position="94"/>
        <end position="113"/>
    </location>
</feature>
<dbReference type="AlphaFoldDB" id="A0A4R6BJS0"/>
<keyword evidence="1" id="KW-1133">Transmembrane helix</keyword>
<keyword evidence="3" id="KW-1185">Reference proteome</keyword>
<feature type="transmembrane region" description="Helical" evidence="1">
    <location>
        <begin position="6"/>
        <end position="26"/>
    </location>
</feature>
<name>A0A4R6BJS0_9STAP</name>
<reference evidence="2 3" key="1">
    <citation type="submission" date="2019-01" db="EMBL/GenBank/DDBJ databases">
        <title>Draft genome sequences of the type strains of six Macrococcus species.</title>
        <authorList>
            <person name="Mazhar S."/>
            <person name="Altermann E."/>
            <person name="Hill C."/>
            <person name="Mcauliffe O."/>
        </authorList>
    </citation>
    <scope>NUCLEOTIDE SEQUENCE [LARGE SCALE GENOMIC DNA]</scope>
    <source>
        <strain evidence="2 3">CCM4809</strain>
    </source>
</reference>
<feature type="transmembrane region" description="Helical" evidence="1">
    <location>
        <begin position="143"/>
        <end position="160"/>
    </location>
</feature>
<keyword evidence="1" id="KW-0812">Transmembrane</keyword>
<keyword evidence="1" id="KW-0472">Membrane</keyword>
<comment type="caution">
    <text evidence="2">The sequence shown here is derived from an EMBL/GenBank/DDBJ whole genome shotgun (WGS) entry which is preliminary data.</text>
</comment>
<organism evidence="2 3">
    <name type="scientific">Macrococcus hajekii</name>
    <dbReference type="NCBI Taxonomy" id="198482"/>
    <lineage>
        <taxon>Bacteria</taxon>
        <taxon>Bacillati</taxon>
        <taxon>Bacillota</taxon>
        <taxon>Bacilli</taxon>
        <taxon>Bacillales</taxon>
        <taxon>Staphylococcaceae</taxon>
        <taxon>Macrococcus</taxon>
    </lineage>
</organism>
<evidence type="ECO:0000313" key="2">
    <source>
        <dbReference type="EMBL" id="TDM01887.1"/>
    </source>
</evidence>
<protein>
    <submittedName>
        <fullName evidence="2">M50 family peptidase</fullName>
    </submittedName>
</protein>
<dbReference type="RefSeq" id="WP_133429900.1">
    <property type="nucleotide sequence ID" value="NZ_BMCC01000003.1"/>
</dbReference>